<dbReference type="InterPro" id="IPR036291">
    <property type="entry name" value="NAD(P)-bd_dom_sf"/>
</dbReference>
<dbReference type="PANTHER" id="PTHR48079">
    <property type="entry name" value="PROTEIN YEEZ"/>
    <property type="match status" value="1"/>
</dbReference>
<evidence type="ECO:0000313" key="3">
    <source>
        <dbReference type="Proteomes" id="UP000829494"/>
    </source>
</evidence>
<reference evidence="2 3" key="1">
    <citation type="submission" date="2022-03" db="EMBL/GenBank/DDBJ databases">
        <title>Complete genome of Streptomyces rimosus ssp. rimosus R7 (=ATCC 10970).</title>
        <authorList>
            <person name="Beganovic S."/>
            <person name="Ruckert C."/>
            <person name="Busche T."/>
            <person name="Kalinowski J."/>
            <person name="Wittmann C."/>
        </authorList>
    </citation>
    <scope>NUCLEOTIDE SEQUENCE [LARGE SCALE GENOMIC DNA]</scope>
    <source>
        <strain evidence="2 3">R7</strain>
    </source>
</reference>
<dbReference type="Proteomes" id="UP000829494">
    <property type="component" value="Chromosome"/>
</dbReference>
<dbReference type="EMBL" id="CP094298">
    <property type="protein sequence ID" value="UNZ01717.1"/>
    <property type="molecule type" value="Genomic_DNA"/>
</dbReference>
<dbReference type="SUPFAM" id="SSF51735">
    <property type="entry name" value="NAD(P)-binding Rossmann-fold domains"/>
    <property type="match status" value="1"/>
</dbReference>
<organism evidence="2 3">
    <name type="scientific">Streptomyces rimosus subsp. rimosus</name>
    <dbReference type="NCBI Taxonomy" id="132474"/>
    <lineage>
        <taxon>Bacteria</taxon>
        <taxon>Bacillati</taxon>
        <taxon>Actinomycetota</taxon>
        <taxon>Actinomycetes</taxon>
        <taxon>Kitasatosporales</taxon>
        <taxon>Streptomycetaceae</taxon>
        <taxon>Streptomyces</taxon>
    </lineage>
</organism>
<gene>
    <name evidence="2" type="ORF">SRIMR7_06165</name>
</gene>
<dbReference type="CDD" id="cd05262">
    <property type="entry name" value="SDR_a7"/>
    <property type="match status" value="1"/>
</dbReference>
<evidence type="ECO:0000313" key="2">
    <source>
        <dbReference type="EMBL" id="UNZ01717.1"/>
    </source>
</evidence>
<dbReference type="Gene3D" id="3.40.50.720">
    <property type="entry name" value="NAD(P)-binding Rossmann-like Domain"/>
    <property type="match status" value="1"/>
</dbReference>
<dbReference type="PANTHER" id="PTHR48079:SF9">
    <property type="entry name" value="PUTATIVE-RELATED"/>
    <property type="match status" value="1"/>
</dbReference>
<dbReference type="InterPro" id="IPR001509">
    <property type="entry name" value="Epimerase_deHydtase"/>
</dbReference>
<protein>
    <recommendedName>
        <fullName evidence="1">NAD-dependent epimerase/dehydratase domain-containing protein</fullName>
    </recommendedName>
</protein>
<dbReference type="InterPro" id="IPR051783">
    <property type="entry name" value="NAD(P)-dependent_oxidoreduct"/>
</dbReference>
<keyword evidence="3" id="KW-1185">Reference proteome</keyword>
<accession>A0ABY3YUR9</accession>
<feature type="domain" description="NAD-dependent epimerase/dehydratase" evidence="1">
    <location>
        <begin position="16"/>
        <end position="224"/>
    </location>
</feature>
<name>A0ABY3YUR9_STRRM</name>
<evidence type="ECO:0000259" key="1">
    <source>
        <dbReference type="Pfam" id="PF01370"/>
    </source>
</evidence>
<proteinExistence type="predicted"/>
<dbReference type="Pfam" id="PF01370">
    <property type="entry name" value="Epimerase"/>
    <property type="match status" value="1"/>
</dbReference>
<sequence length="310" mass="31923">MRCDAPGRKWMVIMRVFVTGATGWIGSAAVDELLAAGHGVVGLARSDTSAATLEAKGATPLPGGLDDLDVLRRGAAEADAVVHLANKHDWGNPAESDRAERAAVETMAEALTGTHKPFVVANGLSGIVEGRAALETDSSPDVGPGASRGGSENLALDYTRRGVKSVIVRFAPSVHGAGDWGFVAFLAKAARDRGVSGYIGDGSVEWSAVHRVDAARLIRLGVERAPAGTRLHAVAEESVTTRAIAEALGEALGLPVASIAPEDAGEHFGFVGGFFATPMAASSARTRELLGWKPTGPTLVKDILDGAYGG</sequence>